<dbReference type="OrthoDB" id="4907at2157"/>
<gene>
    <name evidence="2" type="ORF">SU86_007010</name>
</gene>
<dbReference type="STRING" id="1603555.SU86_007010"/>
<dbReference type="InterPro" id="IPR016040">
    <property type="entry name" value="NAD(P)-bd_dom"/>
</dbReference>
<dbReference type="Pfam" id="PF16363">
    <property type="entry name" value="GDP_Man_Dehyd"/>
    <property type="match status" value="1"/>
</dbReference>
<keyword evidence="3" id="KW-1185">Reference proteome</keyword>
<dbReference type="AlphaFoldDB" id="A0A3G1B4K4"/>
<dbReference type="CDD" id="cd05252">
    <property type="entry name" value="CDP_GD_SDR_e"/>
    <property type="match status" value="1"/>
</dbReference>
<evidence type="ECO:0000313" key="3">
    <source>
        <dbReference type="Proteomes" id="UP000266745"/>
    </source>
</evidence>
<dbReference type="Proteomes" id="UP000266745">
    <property type="component" value="Chromosome"/>
</dbReference>
<dbReference type="InterPro" id="IPR036291">
    <property type="entry name" value="NAD(P)-bd_dom_sf"/>
</dbReference>
<accession>A0A3G1B4K4</accession>
<evidence type="ECO:0000313" key="2">
    <source>
        <dbReference type="EMBL" id="AJZ76703.1"/>
    </source>
</evidence>
<reference evidence="2 3" key="1">
    <citation type="journal article" date="2016" name="Sci. Rep.">
        <title>A novel ammonia-oxidizing archaeon from wastewater treatment plant: Its enrichment, physiological and genomic characteristics.</title>
        <authorList>
            <person name="Li Y."/>
            <person name="Ding K."/>
            <person name="Wen X."/>
            <person name="Zhang B."/>
            <person name="Shen B."/>
            <person name="Yang Y."/>
        </authorList>
    </citation>
    <scope>NUCLEOTIDE SEQUENCE [LARGE SCALE GENOMIC DNA]</scope>
    <source>
        <strain evidence="2 3">SAT1</strain>
    </source>
</reference>
<dbReference type="Gene3D" id="3.90.25.10">
    <property type="entry name" value="UDP-galactose 4-epimerase, domain 1"/>
    <property type="match status" value="1"/>
</dbReference>
<dbReference type="PANTHER" id="PTHR43000">
    <property type="entry name" value="DTDP-D-GLUCOSE 4,6-DEHYDRATASE-RELATED"/>
    <property type="match status" value="1"/>
</dbReference>
<evidence type="ECO:0000259" key="1">
    <source>
        <dbReference type="Pfam" id="PF16363"/>
    </source>
</evidence>
<sequence>MSSQFWNDKIVLLTGHTGFKGSWMSLWLQKLGATVIGFSKDIPTNPSLFEIAKVDSGMTSIFGDVCDYNILERTIQKFKPQIIIHMAAQAILRQSYKNPTETFATNVMGTVNVLEAVRNTKTVKTILNVTSDKCYESSNLSHSYVETDAMGGFDPYSSSKGCAELVTSAFRNSFFNVQEFNRHGVSVATARAGNVIGGGDWGVDRLIPDIVRSLIGKKQILIRYPNATRPWQYVLDVINGYTILIENLWRNGPEFAEAWNFGPTRNEIKPVDWLVTKMMDLFDEKIEISYDTATKPYESSYLSLNCSKASSRLKWSSKLNLDEALSWTAEWYRHYKNGLDMRKFSQEQINRFIQL</sequence>
<dbReference type="Gene3D" id="3.40.50.720">
    <property type="entry name" value="NAD(P)-binding Rossmann-like Domain"/>
    <property type="match status" value="1"/>
</dbReference>
<feature type="domain" description="NAD(P)-binding" evidence="1">
    <location>
        <begin position="12"/>
        <end position="325"/>
    </location>
</feature>
<dbReference type="SUPFAM" id="SSF51735">
    <property type="entry name" value="NAD(P)-binding Rossmann-fold domains"/>
    <property type="match status" value="1"/>
</dbReference>
<dbReference type="KEGG" id="tah:SU86_007010"/>
<proteinExistence type="predicted"/>
<organism evidence="2 3">
    <name type="scientific">Candidatus Nitrosotenuis cloacae</name>
    <dbReference type="NCBI Taxonomy" id="1603555"/>
    <lineage>
        <taxon>Archaea</taxon>
        <taxon>Nitrososphaerota</taxon>
        <taxon>Candidatus Nitrosotenuis</taxon>
    </lineage>
</organism>
<dbReference type="NCBIfam" id="TIGR02622">
    <property type="entry name" value="CDP_4_6_dhtase"/>
    <property type="match status" value="1"/>
</dbReference>
<dbReference type="InterPro" id="IPR013445">
    <property type="entry name" value="CDP_4_6_deHydtase"/>
</dbReference>
<protein>
    <submittedName>
        <fullName evidence="2">CDP-glucose 4,6-dehydratase</fullName>
    </submittedName>
</protein>
<dbReference type="EMBL" id="CP011097">
    <property type="protein sequence ID" value="AJZ76703.1"/>
    <property type="molecule type" value="Genomic_DNA"/>
</dbReference>
<name>A0A3G1B4K4_9ARCH</name>